<accession>A0A177WJC2</accession>
<dbReference type="eggNOG" id="ENOG502RYBZ">
    <property type="taxonomic scope" value="Eukaryota"/>
</dbReference>
<evidence type="ECO:0000313" key="2">
    <source>
        <dbReference type="EMBL" id="OAJ39902.1"/>
    </source>
</evidence>
<feature type="region of interest" description="Disordered" evidence="1">
    <location>
        <begin position="1"/>
        <end position="105"/>
    </location>
</feature>
<dbReference type="EMBL" id="DS022303">
    <property type="protein sequence ID" value="OAJ39902.1"/>
    <property type="molecule type" value="Genomic_DNA"/>
</dbReference>
<feature type="compositionally biased region" description="Low complexity" evidence="1">
    <location>
        <begin position="63"/>
        <end position="74"/>
    </location>
</feature>
<feature type="compositionally biased region" description="Polar residues" evidence="1">
    <location>
        <begin position="78"/>
        <end position="100"/>
    </location>
</feature>
<proteinExistence type="predicted"/>
<dbReference type="STRING" id="403673.A0A177WJC2"/>
<reference evidence="2 3" key="2">
    <citation type="submission" date="2016-05" db="EMBL/GenBank/DDBJ databases">
        <title>Lineage-specific infection strategies underlie the spectrum of fungal disease in amphibians.</title>
        <authorList>
            <person name="Cuomo C.A."/>
            <person name="Farrer R.A."/>
            <person name="James T."/>
            <person name="Longcore J."/>
            <person name="Birren B."/>
        </authorList>
    </citation>
    <scope>NUCLEOTIDE SEQUENCE [LARGE SCALE GENOMIC DNA]</scope>
    <source>
        <strain evidence="2 3">JEL423</strain>
    </source>
</reference>
<dbReference type="VEuPathDB" id="FungiDB:BDEG_23699"/>
<dbReference type="Proteomes" id="UP000077115">
    <property type="component" value="Unassembled WGS sequence"/>
</dbReference>
<protein>
    <recommendedName>
        <fullName evidence="4">ADP-ribosylation factor-like protein 6-interacting protein 4</fullName>
    </recommendedName>
</protein>
<evidence type="ECO:0008006" key="4">
    <source>
        <dbReference type="Google" id="ProtNLM"/>
    </source>
</evidence>
<reference evidence="2 3" key="1">
    <citation type="submission" date="2006-10" db="EMBL/GenBank/DDBJ databases">
        <title>The Genome Sequence of Batrachochytrium dendrobatidis JEL423.</title>
        <authorList>
            <consortium name="The Broad Institute Genome Sequencing Platform"/>
            <person name="Birren B."/>
            <person name="Lander E."/>
            <person name="Galagan J."/>
            <person name="Cuomo C."/>
            <person name="Devon K."/>
            <person name="Jaffe D."/>
            <person name="Butler J."/>
            <person name="Alvarez P."/>
            <person name="Gnerre S."/>
            <person name="Grabherr M."/>
            <person name="Kleber M."/>
            <person name="Mauceli E."/>
            <person name="Brockman W."/>
            <person name="Young S."/>
            <person name="LaButti K."/>
            <person name="Sykes S."/>
            <person name="DeCaprio D."/>
            <person name="Crawford M."/>
            <person name="Koehrsen M."/>
            <person name="Engels R."/>
            <person name="Montgomery P."/>
            <person name="Pearson M."/>
            <person name="Howarth C."/>
            <person name="Larson L."/>
            <person name="White J."/>
            <person name="O'Leary S."/>
            <person name="Kodira C."/>
            <person name="Zeng Q."/>
            <person name="Yandava C."/>
            <person name="Alvarado L."/>
            <person name="Longcore J."/>
            <person name="James T."/>
        </authorList>
    </citation>
    <scope>NUCLEOTIDE SEQUENCE [LARGE SCALE GENOMIC DNA]</scope>
    <source>
        <strain evidence="2 3">JEL423</strain>
    </source>
</reference>
<organism evidence="2 3">
    <name type="scientific">Batrachochytrium dendrobatidis (strain JEL423)</name>
    <dbReference type="NCBI Taxonomy" id="403673"/>
    <lineage>
        <taxon>Eukaryota</taxon>
        <taxon>Fungi</taxon>
        <taxon>Fungi incertae sedis</taxon>
        <taxon>Chytridiomycota</taxon>
        <taxon>Chytridiomycota incertae sedis</taxon>
        <taxon>Chytridiomycetes</taxon>
        <taxon>Rhizophydiales</taxon>
        <taxon>Rhizophydiales incertae sedis</taxon>
        <taxon>Batrachochytrium</taxon>
    </lineage>
</organism>
<evidence type="ECO:0000313" key="3">
    <source>
        <dbReference type="Proteomes" id="UP000077115"/>
    </source>
</evidence>
<name>A0A177WJC2_BATDL</name>
<evidence type="ECO:0000256" key="1">
    <source>
        <dbReference type="SAM" id="MobiDB-lite"/>
    </source>
</evidence>
<feature type="compositionally biased region" description="Basic residues" evidence="1">
    <location>
        <begin position="19"/>
        <end position="31"/>
    </location>
</feature>
<feature type="compositionally biased region" description="Basic residues" evidence="1">
    <location>
        <begin position="39"/>
        <end position="48"/>
    </location>
</feature>
<dbReference type="AlphaFoldDB" id="A0A177WJC2"/>
<sequence>MGKSKKHDSDRNKKQSSSSHHKHTSHKHHKNSHEETHSKSHTKSHRHGGIATGSILSLVSQSLTTPLLPHITPPVCSSKPSPTQPIQTLASTSSQSLNKTRVTKRSAMMPMSQKEYLAEQSTIRKVYDQETGRTR</sequence>
<gene>
    <name evidence="2" type="ORF">BDEG_23699</name>
</gene>